<accession>A0ABV5I0W1</accession>
<reference evidence="4 5" key="1">
    <citation type="submission" date="2024-09" db="EMBL/GenBank/DDBJ databases">
        <authorList>
            <person name="Sun Q."/>
            <person name="Mori K."/>
        </authorList>
    </citation>
    <scope>NUCLEOTIDE SEQUENCE [LARGE SCALE GENOMIC DNA]</scope>
    <source>
        <strain evidence="4 5">CECT 9424</strain>
    </source>
</reference>
<dbReference type="InterPro" id="IPR014905">
    <property type="entry name" value="HIRAN"/>
</dbReference>
<keyword evidence="1" id="KW-0479">Metal-binding</keyword>
<dbReference type="RefSeq" id="WP_377069874.1">
    <property type="nucleotide sequence ID" value="NZ_JBHMEC010000017.1"/>
</dbReference>
<dbReference type="Gene3D" id="3.30.70.2330">
    <property type="match status" value="1"/>
</dbReference>
<dbReference type="EMBL" id="JBHMEC010000017">
    <property type="protein sequence ID" value="MFB9150332.1"/>
    <property type="molecule type" value="Genomic_DNA"/>
</dbReference>
<evidence type="ECO:0000313" key="4">
    <source>
        <dbReference type="EMBL" id="MFB9150332.1"/>
    </source>
</evidence>
<keyword evidence="5" id="KW-1185">Reference proteome</keyword>
<organism evidence="4 5">
    <name type="scientific">Roseovarius ramblicola</name>
    <dbReference type="NCBI Taxonomy" id="2022336"/>
    <lineage>
        <taxon>Bacteria</taxon>
        <taxon>Pseudomonadati</taxon>
        <taxon>Pseudomonadota</taxon>
        <taxon>Alphaproteobacteria</taxon>
        <taxon>Rhodobacterales</taxon>
        <taxon>Roseobacteraceae</taxon>
        <taxon>Roseovarius</taxon>
    </lineage>
</organism>
<keyword evidence="2" id="KW-0378">Hydrolase</keyword>
<evidence type="ECO:0000259" key="3">
    <source>
        <dbReference type="Pfam" id="PF08797"/>
    </source>
</evidence>
<dbReference type="Proteomes" id="UP001589670">
    <property type="component" value="Unassembled WGS sequence"/>
</dbReference>
<comment type="caution">
    <text evidence="4">The sequence shown here is derived from an EMBL/GenBank/DDBJ whole genome shotgun (WGS) entry which is preliminary data.</text>
</comment>
<name>A0ABV5I0W1_9RHOB</name>
<evidence type="ECO:0000256" key="1">
    <source>
        <dbReference type="ARBA" id="ARBA00022723"/>
    </source>
</evidence>
<evidence type="ECO:0000313" key="5">
    <source>
        <dbReference type="Proteomes" id="UP001589670"/>
    </source>
</evidence>
<dbReference type="Pfam" id="PF08797">
    <property type="entry name" value="HIRAN"/>
    <property type="match status" value="1"/>
</dbReference>
<gene>
    <name evidence="4" type="ORF">ACFFU4_11295</name>
</gene>
<sequence length="140" mass="15549">MAQLEKFVFSPNRPDGNWINWRIRSGWFEVAGVEHRLEDVLNFLRSAAEANDKGLSFGVALEAEPDNPHHTNAIKVLGFTECDNGQRSSYHIGYIPRETANQVAELYSDTPLAAELRQAKIGDFKIIVSVAGLIPKGTPK</sequence>
<proteinExistence type="predicted"/>
<evidence type="ECO:0000256" key="2">
    <source>
        <dbReference type="ARBA" id="ARBA00022801"/>
    </source>
</evidence>
<protein>
    <submittedName>
        <fullName evidence="4">HIRAN domain-containing protein</fullName>
    </submittedName>
</protein>
<feature type="domain" description="HIRAN" evidence="3">
    <location>
        <begin position="59"/>
        <end position="108"/>
    </location>
</feature>